<name>A0A8J8Q4Y4_9EURY</name>
<evidence type="ECO:0000313" key="2">
    <source>
        <dbReference type="EMBL" id="TYL37679.1"/>
    </source>
</evidence>
<dbReference type="SUPFAM" id="SSF46785">
    <property type="entry name" value="Winged helix' DNA-binding domain"/>
    <property type="match status" value="1"/>
</dbReference>
<dbReference type="AlphaFoldDB" id="A0A8J8Q4Y4"/>
<proteinExistence type="predicted"/>
<protein>
    <submittedName>
        <fullName evidence="2">MarR family transcriptional regulator</fullName>
    </submittedName>
</protein>
<dbReference type="Proteomes" id="UP000766904">
    <property type="component" value="Unassembled WGS sequence"/>
</dbReference>
<evidence type="ECO:0000259" key="1">
    <source>
        <dbReference type="Pfam" id="PF01978"/>
    </source>
</evidence>
<dbReference type="RefSeq" id="WP_148858844.1">
    <property type="nucleotide sequence ID" value="NZ_PHNJ01000008.1"/>
</dbReference>
<dbReference type="InterPro" id="IPR036390">
    <property type="entry name" value="WH_DNA-bd_sf"/>
</dbReference>
<dbReference type="OrthoDB" id="182995at2157"/>
<gene>
    <name evidence="2" type="ORF">CV102_15180</name>
</gene>
<dbReference type="EMBL" id="PHNJ01000008">
    <property type="protein sequence ID" value="TYL37679.1"/>
    <property type="molecule type" value="Genomic_DNA"/>
</dbReference>
<comment type="caution">
    <text evidence="2">The sequence shown here is derived from an EMBL/GenBank/DDBJ whole genome shotgun (WGS) entry which is preliminary data.</text>
</comment>
<dbReference type="InterPro" id="IPR036388">
    <property type="entry name" value="WH-like_DNA-bd_sf"/>
</dbReference>
<sequence>MKLDGQSRATVSVPDDFESAQAKLVYLYLRVRSESTADEICTALDVDKGAVLSITRTLRNRGHLERVDGRYRLC</sequence>
<accession>A0A8J8Q4Y4</accession>
<organism evidence="2 3">
    <name type="scientific">Natronococcus pandeyae</name>
    <dbReference type="NCBI Taxonomy" id="2055836"/>
    <lineage>
        <taxon>Archaea</taxon>
        <taxon>Methanobacteriati</taxon>
        <taxon>Methanobacteriota</taxon>
        <taxon>Stenosarchaea group</taxon>
        <taxon>Halobacteria</taxon>
        <taxon>Halobacteriales</taxon>
        <taxon>Natrialbaceae</taxon>
        <taxon>Natronococcus</taxon>
    </lineage>
</organism>
<feature type="domain" description="Transcription regulator TrmB N-terminal" evidence="1">
    <location>
        <begin position="25"/>
        <end position="72"/>
    </location>
</feature>
<reference evidence="2" key="1">
    <citation type="submission" date="2017-11" db="EMBL/GenBank/DDBJ databases">
        <authorList>
            <person name="Kajale S.C."/>
            <person name="Sharma A."/>
        </authorList>
    </citation>
    <scope>NUCLEOTIDE SEQUENCE</scope>
    <source>
        <strain evidence="2">LS1_42</strain>
    </source>
</reference>
<dbReference type="InterPro" id="IPR002831">
    <property type="entry name" value="Tscrpt_reg_TrmB_N"/>
</dbReference>
<dbReference type="Gene3D" id="1.10.10.10">
    <property type="entry name" value="Winged helix-like DNA-binding domain superfamily/Winged helix DNA-binding domain"/>
    <property type="match status" value="1"/>
</dbReference>
<keyword evidence="3" id="KW-1185">Reference proteome</keyword>
<dbReference type="Pfam" id="PF01978">
    <property type="entry name" value="TrmB"/>
    <property type="match status" value="1"/>
</dbReference>
<evidence type="ECO:0000313" key="3">
    <source>
        <dbReference type="Proteomes" id="UP000766904"/>
    </source>
</evidence>